<sequence>MVYLFASRPGVAKAVSVQYYCILADRSRPWSPRQRSPACETIKPLPVDSNLRMHSGIACPLQQAETTAQEGGDGAPSFGWLCSEAADMHEVKVGIRKARELQIEVKPKGRWKSIQACRHVNVIGRVTANKALPV</sequence>
<proteinExistence type="predicted"/>
<keyword evidence="2" id="KW-1185">Reference proteome</keyword>
<name>A0ABD3HX62_9MARC</name>
<evidence type="ECO:0000313" key="2">
    <source>
        <dbReference type="Proteomes" id="UP001633002"/>
    </source>
</evidence>
<dbReference type="AlphaFoldDB" id="A0ABD3HX62"/>
<dbReference type="EMBL" id="JBJQOH010000002">
    <property type="protein sequence ID" value="KAL3695551.1"/>
    <property type="molecule type" value="Genomic_DNA"/>
</dbReference>
<organism evidence="1 2">
    <name type="scientific">Riccia sorocarpa</name>
    <dbReference type="NCBI Taxonomy" id="122646"/>
    <lineage>
        <taxon>Eukaryota</taxon>
        <taxon>Viridiplantae</taxon>
        <taxon>Streptophyta</taxon>
        <taxon>Embryophyta</taxon>
        <taxon>Marchantiophyta</taxon>
        <taxon>Marchantiopsida</taxon>
        <taxon>Marchantiidae</taxon>
        <taxon>Marchantiales</taxon>
        <taxon>Ricciaceae</taxon>
        <taxon>Riccia</taxon>
    </lineage>
</organism>
<gene>
    <name evidence="1" type="ORF">R1sor_009627</name>
</gene>
<reference evidence="1 2" key="1">
    <citation type="submission" date="2024-09" db="EMBL/GenBank/DDBJ databases">
        <title>Chromosome-scale assembly of Riccia sorocarpa.</title>
        <authorList>
            <person name="Paukszto L."/>
        </authorList>
    </citation>
    <scope>NUCLEOTIDE SEQUENCE [LARGE SCALE GENOMIC DNA]</scope>
    <source>
        <strain evidence="1">LP-2024</strain>
        <tissue evidence="1">Aerial parts of the thallus</tissue>
    </source>
</reference>
<dbReference type="Proteomes" id="UP001633002">
    <property type="component" value="Unassembled WGS sequence"/>
</dbReference>
<evidence type="ECO:0000313" key="1">
    <source>
        <dbReference type="EMBL" id="KAL3695551.1"/>
    </source>
</evidence>
<comment type="caution">
    <text evidence="1">The sequence shown here is derived from an EMBL/GenBank/DDBJ whole genome shotgun (WGS) entry which is preliminary data.</text>
</comment>
<accession>A0ABD3HX62</accession>
<protein>
    <submittedName>
        <fullName evidence="1">Uncharacterized protein</fullName>
    </submittedName>
</protein>